<protein>
    <recommendedName>
        <fullName evidence="2">precorrin-2 dehydrogenase</fullName>
        <ecNumber evidence="2">1.3.1.76</ecNumber>
    </recommendedName>
</protein>
<dbReference type="InterPro" id="IPR006367">
    <property type="entry name" value="Sirohaem_synthase_N"/>
</dbReference>
<dbReference type="Pfam" id="PF14824">
    <property type="entry name" value="Sirohm_synth_M"/>
    <property type="match status" value="1"/>
</dbReference>
<dbReference type="InterPro" id="IPR028281">
    <property type="entry name" value="Sirohaem_synthase_central"/>
</dbReference>
<evidence type="ECO:0000256" key="4">
    <source>
        <dbReference type="ARBA" id="ARBA00023027"/>
    </source>
</evidence>
<evidence type="ECO:0000313" key="9">
    <source>
        <dbReference type="Proteomes" id="UP001580928"/>
    </source>
</evidence>
<evidence type="ECO:0000256" key="2">
    <source>
        <dbReference type="ARBA" id="ARBA00012400"/>
    </source>
</evidence>
<dbReference type="SUPFAM" id="SSF75615">
    <property type="entry name" value="Siroheme synthase middle domains-like"/>
    <property type="match status" value="1"/>
</dbReference>
<evidence type="ECO:0000256" key="6">
    <source>
        <dbReference type="ARBA" id="ARBA00047561"/>
    </source>
</evidence>
<dbReference type="InterPro" id="IPR036291">
    <property type="entry name" value="NAD(P)-bd_dom_sf"/>
</dbReference>
<gene>
    <name evidence="8" type="ORF">WKR92_08390</name>
</gene>
<evidence type="ECO:0000313" key="8">
    <source>
        <dbReference type="EMBL" id="MFB5945851.1"/>
    </source>
</evidence>
<keyword evidence="9" id="KW-1185">Reference proteome</keyword>
<keyword evidence="4" id="KW-0520">NAD</keyword>
<dbReference type="Gene3D" id="3.40.50.720">
    <property type="entry name" value="NAD(P)-binding Rossmann-like Domain"/>
    <property type="match status" value="1"/>
</dbReference>
<comment type="caution">
    <text evidence="8">The sequence shown here is derived from an EMBL/GenBank/DDBJ whole genome shotgun (WGS) entry which is preliminary data.</text>
</comment>
<accession>A0ABV5CE74</accession>
<organism evidence="8 9">
    <name type="scientific">Albibacterium profundi</name>
    <dbReference type="NCBI Taxonomy" id="3134906"/>
    <lineage>
        <taxon>Bacteria</taxon>
        <taxon>Pseudomonadati</taxon>
        <taxon>Bacteroidota</taxon>
        <taxon>Sphingobacteriia</taxon>
        <taxon>Sphingobacteriales</taxon>
        <taxon>Sphingobacteriaceae</taxon>
        <taxon>Albibacterium</taxon>
    </lineage>
</organism>
<name>A0ABV5CE74_9SPHI</name>
<sequence>MSLFMSETAKNKRTEVESNDLFPVFLKLQNFHTLLVGAGNVGLEKLTALVNNSPHAHIRVVATRISADFQELADRFPNVVIAERPFQEDDLDGMTFAVLATDNHLLHRYIYELAKERGILLNVADTPNLCDVYLGSIVKKGNLKIGISTNGKSPTLAKRLREVLNDGLPEEIDEILDDLSAIRESLKGDFSYKVKKLNELTASLVAQKLDNIDGESSKIK</sequence>
<evidence type="ECO:0000256" key="5">
    <source>
        <dbReference type="ARBA" id="ARBA00023244"/>
    </source>
</evidence>
<comment type="pathway">
    <text evidence="1">Porphyrin-containing compound metabolism; siroheme biosynthesis; sirohydrochlorin from precorrin-2: step 1/1.</text>
</comment>
<dbReference type="EMBL" id="JBBVGT010000002">
    <property type="protein sequence ID" value="MFB5945851.1"/>
    <property type="molecule type" value="Genomic_DNA"/>
</dbReference>
<dbReference type="Proteomes" id="UP001580928">
    <property type="component" value="Unassembled WGS sequence"/>
</dbReference>
<dbReference type="EC" id="1.3.1.76" evidence="2"/>
<evidence type="ECO:0000256" key="3">
    <source>
        <dbReference type="ARBA" id="ARBA00023002"/>
    </source>
</evidence>
<dbReference type="InterPro" id="IPR028161">
    <property type="entry name" value="Met8-like"/>
</dbReference>
<proteinExistence type="predicted"/>
<dbReference type="NCBIfam" id="TIGR01470">
    <property type="entry name" value="cysG_Nterm"/>
    <property type="match status" value="1"/>
</dbReference>
<keyword evidence="3" id="KW-0560">Oxidoreductase</keyword>
<feature type="domain" description="Siroheme synthase central" evidence="7">
    <location>
        <begin position="141"/>
        <end position="162"/>
    </location>
</feature>
<reference evidence="8 9" key="1">
    <citation type="submission" date="2024-04" db="EMBL/GenBank/DDBJ databases">
        <title>Albibacterium profundi sp. nov., isolated from sediment of the Challenger Deep of Mariana Trench.</title>
        <authorList>
            <person name="Wang Y."/>
        </authorList>
    </citation>
    <scope>NUCLEOTIDE SEQUENCE [LARGE SCALE GENOMIC DNA]</scope>
    <source>
        <strain evidence="8 9">RHL897</strain>
    </source>
</reference>
<comment type="catalytic activity">
    <reaction evidence="6">
        <text>precorrin-2 + NAD(+) = sirohydrochlorin + NADH + 2 H(+)</text>
        <dbReference type="Rhea" id="RHEA:15613"/>
        <dbReference type="ChEBI" id="CHEBI:15378"/>
        <dbReference type="ChEBI" id="CHEBI:57540"/>
        <dbReference type="ChEBI" id="CHEBI:57945"/>
        <dbReference type="ChEBI" id="CHEBI:58351"/>
        <dbReference type="ChEBI" id="CHEBI:58827"/>
        <dbReference type="EC" id="1.3.1.76"/>
    </reaction>
</comment>
<dbReference type="SUPFAM" id="SSF51735">
    <property type="entry name" value="NAD(P)-binding Rossmann-fold domains"/>
    <property type="match status" value="1"/>
</dbReference>
<dbReference type="PANTHER" id="PTHR35330:SF1">
    <property type="entry name" value="SIROHEME BIOSYNTHESIS PROTEIN MET8"/>
    <property type="match status" value="1"/>
</dbReference>
<dbReference type="Gene3D" id="3.30.160.110">
    <property type="entry name" value="Siroheme synthase, domain 2"/>
    <property type="match status" value="1"/>
</dbReference>
<evidence type="ECO:0000259" key="7">
    <source>
        <dbReference type="Pfam" id="PF14824"/>
    </source>
</evidence>
<keyword evidence="5" id="KW-0627">Porphyrin biosynthesis</keyword>
<dbReference type="RefSeq" id="WP_375557382.1">
    <property type="nucleotide sequence ID" value="NZ_JBBVGT010000002.1"/>
</dbReference>
<dbReference type="PANTHER" id="PTHR35330">
    <property type="entry name" value="SIROHEME BIOSYNTHESIS PROTEIN MET8"/>
    <property type="match status" value="1"/>
</dbReference>
<evidence type="ECO:0000256" key="1">
    <source>
        <dbReference type="ARBA" id="ARBA00005010"/>
    </source>
</evidence>
<dbReference type="Pfam" id="PF13241">
    <property type="entry name" value="NAD_binding_7"/>
    <property type="match status" value="1"/>
</dbReference>